<feature type="transmembrane region" description="Helical" evidence="5">
    <location>
        <begin position="247"/>
        <end position="264"/>
    </location>
</feature>
<feature type="transmembrane region" description="Helical" evidence="5">
    <location>
        <begin position="141"/>
        <end position="159"/>
    </location>
</feature>
<dbReference type="InterPro" id="IPR011701">
    <property type="entry name" value="MFS"/>
</dbReference>
<dbReference type="Pfam" id="PF07690">
    <property type="entry name" value="MFS_1"/>
    <property type="match status" value="1"/>
</dbReference>
<dbReference type="PROSITE" id="PS00216">
    <property type="entry name" value="SUGAR_TRANSPORT_1"/>
    <property type="match status" value="1"/>
</dbReference>
<dbReference type="SUPFAM" id="SSF103473">
    <property type="entry name" value="MFS general substrate transporter"/>
    <property type="match status" value="1"/>
</dbReference>
<comment type="caution">
    <text evidence="6">The sequence shown here is derived from an EMBL/GenBank/DDBJ whole genome shotgun (WGS) entry which is preliminary data.</text>
</comment>
<keyword evidence="2 5" id="KW-0812">Transmembrane</keyword>
<evidence type="ECO:0000256" key="1">
    <source>
        <dbReference type="ARBA" id="ARBA00004141"/>
    </source>
</evidence>
<dbReference type="InterPro" id="IPR053160">
    <property type="entry name" value="MFS_DHA3_Transporter"/>
</dbReference>
<dbReference type="InterPro" id="IPR005829">
    <property type="entry name" value="Sugar_transporter_CS"/>
</dbReference>
<dbReference type="Gene3D" id="1.20.1250.20">
    <property type="entry name" value="MFS general substrate transporter like domains"/>
    <property type="match status" value="1"/>
</dbReference>
<dbReference type="GO" id="GO:0016020">
    <property type="term" value="C:membrane"/>
    <property type="evidence" value="ECO:0007669"/>
    <property type="project" value="UniProtKB-SubCell"/>
</dbReference>
<evidence type="ECO:0000256" key="2">
    <source>
        <dbReference type="ARBA" id="ARBA00022692"/>
    </source>
</evidence>
<dbReference type="PANTHER" id="PTHR23530:SF1">
    <property type="entry name" value="PERMEASE, MAJOR FACILITATOR SUPERFAMILY-RELATED"/>
    <property type="match status" value="1"/>
</dbReference>
<organism evidence="6 7">
    <name type="scientific">Candidatus Campbellbacteria bacterium RIFOXYC2_FULL_35_25</name>
    <dbReference type="NCBI Taxonomy" id="1797582"/>
    <lineage>
        <taxon>Bacteria</taxon>
        <taxon>Candidatus Campbelliibacteriota</taxon>
    </lineage>
</organism>
<feature type="transmembrane region" description="Helical" evidence="5">
    <location>
        <begin position="46"/>
        <end position="68"/>
    </location>
</feature>
<evidence type="ECO:0008006" key="8">
    <source>
        <dbReference type="Google" id="ProtNLM"/>
    </source>
</evidence>
<evidence type="ECO:0000313" key="7">
    <source>
        <dbReference type="Proteomes" id="UP000179003"/>
    </source>
</evidence>
<proteinExistence type="predicted"/>
<feature type="transmembrane region" description="Helical" evidence="5">
    <location>
        <begin position="362"/>
        <end position="385"/>
    </location>
</feature>
<evidence type="ECO:0000313" key="6">
    <source>
        <dbReference type="EMBL" id="OGD67771.1"/>
    </source>
</evidence>
<keyword evidence="4 5" id="KW-0472">Membrane</keyword>
<dbReference type="Proteomes" id="UP000179003">
    <property type="component" value="Unassembled WGS sequence"/>
</dbReference>
<dbReference type="AlphaFoldDB" id="A0A1F5EK48"/>
<dbReference type="PANTHER" id="PTHR23530">
    <property type="entry name" value="TRANSPORT PROTEIN-RELATED"/>
    <property type="match status" value="1"/>
</dbReference>
<gene>
    <name evidence="6" type="ORF">A2442_01825</name>
</gene>
<protein>
    <recommendedName>
        <fullName evidence="8">Major facilitator superfamily (MFS) profile domain-containing protein</fullName>
    </recommendedName>
</protein>
<accession>A0A1F5EK48</accession>
<reference evidence="6 7" key="1">
    <citation type="journal article" date="2016" name="Nat. Commun.">
        <title>Thousands of microbial genomes shed light on interconnected biogeochemical processes in an aquifer system.</title>
        <authorList>
            <person name="Anantharaman K."/>
            <person name="Brown C.T."/>
            <person name="Hug L.A."/>
            <person name="Sharon I."/>
            <person name="Castelle C.J."/>
            <person name="Probst A.J."/>
            <person name="Thomas B.C."/>
            <person name="Singh A."/>
            <person name="Wilkins M.J."/>
            <person name="Karaoz U."/>
            <person name="Brodie E.L."/>
            <person name="Williams K.H."/>
            <person name="Hubbard S.S."/>
            <person name="Banfield J.F."/>
        </authorList>
    </citation>
    <scope>NUCLEOTIDE SEQUENCE [LARGE SCALE GENOMIC DNA]</scope>
</reference>
<evidence type="ECO:0000256" key="4">
    <source>
        <dbReference type="ARBA" id="ARBA00023136"/>
    </source>
</evidence>
<evidence type="ECO:0000256" key="5">
    <source>
        <dbReference type="SAM" id="Phobius"/>
    </source>
</evidence>
<feature type="transmembrane region" description="Helical" evidence="5">
    <location>
        <begin position="215"/>
        <end position="235"/>
    </location>
</feature>
<comment type="subcellular location">
    <subcellularLocation>
        <location evidence="1">Membrane</location>
        <topology evidence="1">Multi-pass membrane protein</topology>
    </subcellularLocation>
</comment>
<feature type="transmembrane region" description="Helical" evidence="5">
    <location>
        <begin position="284"/>
        <end position="309"/>
    </location>
</feature>
<sequence>MQKSDAQRNVRLFGWFVILSEPLFWGPILISYIINIGKMSLPEIYFMESIVLLGVVFLEIPSGALADLIGRKKTIILGSILHTISIIVFSISDSPKEIWLANIIWMIGYSMQSGADVALLYDSLKEDGRETEYSKIIGGNLANRLLVITFSCLIAGWMFKVNPRLPLFLSTPTVLISTFLAFYFTEPLKTEKYNIKKQFEIMKAGLKIVLKNGKILWIIFFTLLISVASKIWFFTYNPYFELVELKIEYYGVMFSLLNITAWYFSRNAHIFVQKNNTQKCAFIIVLLVGVPVLLMGLFVSKISLLAILFQNVVRGFLTPFSSDLLNKQIGSSNRATVISIQSAFNGFAQFCSLSIFGYILKIYSLGFCMQILGLSVLLLGFIIILQYRRIFLGNSATKKNV</sequence>
<dbReference type="EMBL" id="MFAE01000001">
    <property type="protein sequence ID" value="OGD67771.1"/>
    <property type="molecule type" value="Genomic_DNA"/>
</dbReference>
<dbReference type="GO" id="GO:0022857">
    <property type="term" value="F:transmembrane transporter activity"/>
    <property type="evidence" value="ECO:0007669"/>
    <property type="project" value="InterPro"/>
</dbReference>
<keyword evidence="3 5" id="KW-1133">Transmembrane helix</keyword>
<feature type="transmembrane region" description="Helical" evidence="5">
    <location>
        <begin position="75"/>
        <end position="92"/>
    </location>
</feature>
<evidence type="ECO:0000256" key="3">
    <source>
        <dbReference type="ARBA" id="ARBA00022989"/>
    </source>
</evidence>
<dbReference type="InterPro" id="IPR036259">
    <property type="entry name" value="MFS_trans_sf"/>
</dbReference>
<name>A0A1F5EK48_9BACT</name>
<feature type="transmembrane region" description="Helical" evidence="5">
    <location>
        <begin position="165"/>
        <end position="184"/>
    </location>
</feature>
<dbReference type="STRING" id="1797582.A2442_01825"/>
<feature type="transmembrane region" description="Helical" evidence="5">
    <location>
        <begin position="12"/>
        <end position="34"/>
    </location>
</feature>
<feature type="transmembrane region" description="Helical" evidence="5">
    <location>
        <begin position="98"/>
        <end position="121"/>
    </location>
</feature>